<keyword evidence="4" id="KW-1185">Reference proteome</keyword>
<dbReference type="SUPFAM" id="SSF63380">
    <property type="entry name" value="Riboflavin synthase domain-like"/>
    <property type="match status" value="1"/>
</dbReference>
<dbReference type="GO" id="GO:0016491">
    <property type="term" value="F:oxidoreductase activity"/>
    <property type="evidence" value="ECO:0007669"/>
    <property type="project" value="InterPro"/>
</dbReference>
<evidence type="ECO:0000256" key="1">
    <source>
        <dbReference type="SAM" id="Coils"/>
    </source>
</evidence>
<dbReference type="InterPro" id="IPR017927">
    <property type="entry name" value="FAD-bd_FR_type"/>
</dbReference>
<dbReference type="CDD" id="cd14688">
    <property type="entry name" value="bZIP_YAP"/>
    <property type="match status" value="1"/>
</dbReference>
<evidence type="ECO:0000313" key="3">
    <source>
        <dbReference type="EMBL" id="OKL56242.1"/>
    </source>
</evidence>
<gene>
    <name evidence="3" type="ORF">UA08_08544</name>
</gene>
<comment type="caution">
    <text evidence="3">The sequence shown here is derived from an EMBL/GenBank/DDBJ whole genome shotgun (WGS) entry which is preliminary data.</text>
</comment>
<dbReference type="InterPro" id="IPR039261">
    <property type="entry name" value="FNR_nucleotide-bd"/>
</dbReference>
<proteinExistence type="predicted"/>
<dbReference type="PANTHER" id="PTHR42815">
    <property type="entry name" value="FAD-BINDING, PUTATIVE (AFU_ORTHOLOGUE AFUA_6G07600)-RELATED"/>
    <property type="match status" value="1"/>
</dbReference>
<dbReference type="PANTHER" id="PTHR42815:SF2">
    <property type="entry name" value="FAD-BINDING, PUTATIVE (AFU_ORTHOLOGUE AFUA_6G07600)-RELATED"/>
    <property type="match status" value="1"/>
</dbReference>
<dbReference type="EMBL" id="LFMY01000015">
    <property type="protein sequence ID" value="OKL56242.1"/>
    <property type="molecule type" value="Genomic_DNA"/>
</dbReference>
<dbReference type="Gene3D" id="2.40.30.10">
    <property type="entry name" value="Translation factors"/>
    <property type="match status" value="1"/>
</dbReference>
<accession>A0A1Q5Q863</accession>
<name>A0A1Q5Q863_TALAT</name>
<dbReference type="SUPFAM" id="SSF52343">
    <property type="entry name" value="Ferredoxin reductase-like, C-terminal NADP-linked domain"/>
    <property type="match status" value="1"/>
</dbReference>
<protein>
    <recommendedName>
        <fullName evidence="2">FAD-binding FR-type domain-containing protein</fullName>
    </recommendedName>
</protein>
<evidence type="ECO:0000313" key="4">
    <source>
        <dbReference type="Proteomes" id="UP000214365"/>
    </source>
</evidence>
<dbReference type="Proteomes" id="UP000214365">
    <property type="component" value="Unassembled WGS sequence"/>
</dbReference>
<feature type="domain" description="FAD-binding FR-type" evidence="2">
    <location>
        <begin position="359"/>
        <end position="483"/>
    </location>
</feature>
<dbReference type="AlphaFoldDB" id="A0A1Q5Q863"/>
<dbReference type="Pfam" id="PF11905">
    <property type="entry name" value="DUF3425"/>
    <property type="match status" value="1"/>
</dbReference>
<dbReference type="OrthoDB" id="436496at2759"/>
<evidence type="ECO:0000259" key="2">
    <source>
        <dbReference type="PROSITE" id="PS51384"/>
    </source>
</evidence>
<feature type="coiled-coil region" evidence="1">
    <location>
        <begin position="587"/>
        <end position="614"/>
    </location>
</feature>
<dbReference type="GeneID" id="31008300"/>
<organism evidence="3 4">
    <name type="scientific">Talaromyces atroroseus</name>
    <dbReference type="NCBI Taxonomy" id="1441469"/>
    <lineage>
        <taxon>Eukaryota</taxon>
        <taxon>Fungi</taxon>
        <taxon>Dikarya</taxon>
        <taxon>Ascomycota</taxon>
        <taxon>Pezizomycotina</taxon>
        <taxon>Eurotiomycetes</taxon>
        <taxon>Eurotiomycetidae</taxon>
        <taxon>Eurotiales</taxon>
        <taxon>Trichocomaceae</taxon>
        <taxon>Talaromyces</taxon>
        <taxon>Talaromyces sect. Trachyspermi</taxon>
    </lineage>
</organism>
<dbReference type="RefSeq" id="XP_020116363.1">
    <property type="nucleotide sequence ID" value="XM_020263444.1"/>
</dbReference>
<keyword evidence="1" id="KW-0175">Coiled coil</keyword>
<dbReference type="InterPro" id="IPR021833">
    <property type="entry name" value="DUF3425"/>
</dbReference>
<reference evidence="3 4" key="1">
    <citation type="submission" date="2015-06" db="EMBL/GenBank/DDBJ databases">
        <title>Talaromyces atroroseus IBT 11181 draft genome.</title>
        <authorList>
            <person name="Rasmussen K.B."/>
            <person name="Rasmussen S."/>
            <person name="Petersen B."/>
            <person name="Sicheritz-Ponten T."/>
            <person name="Mortensen U.H."/>
            <person name="Thrane U."/>
        </authorList>
    </citation>
    <scope>NUCLEOTIDE SEQUENCE [LARGE SCALE GENOMIC DNA]</scope>
    <source>
        <strain evidence="3 4">IBT 11181</strain>
    </source>
</reference>
<dbReference type="InterPro" id="IPR017938">
    <property type="entry name" value="Riboflavin_synthase-like_b-brl"/>
</dbReference>
<dbReference type="STRING" id="1441469.A0A1Q5Q863"/>
<dbReference type="PROSITE" id="PS51384">
    <property type="entry name" value="FAD_FR"/>
    <property type="match status" value="1"/>
</dbReference>
<sequence length="813" mass="91085">MPASLEGPILPFNDGEIALQISLKVPSTLNPTSLFLTPNGQFMISHAPLLALGALDADGRPWSTVWGGEPGFASVIDTDIVGMRALVDRIYDPVVDALFDQSNVADGSSIRAEGGNKMISGVIIDLEKRKRVKLYGKVILGTLEDPEGNSPEGISKLSGKRGQAQLVVKIEESLGNCPKYLHKTHIVPAVPEPRLISASPRLPPQALKLVNDADCFFISSYHQDTDMDTNYRGGPPGFVRVISADSKGAVLVYPEYSGNRLYQSLGNLMMNHQAGLVFPSFETGDALYMTVMTEILLGADADALLPRCNLAVKMTVVEARYVEKALAFRGVPIDKSPYTPPVRYLRTEKEHTMAGITDRDPSCARLVSKQMLTPSIARFRFKLWNAGGKLPRYKPGQYAVFSFKDQLDKGYSHMRDDDPLSLNDDYIRTFTVSSFPRHNLPDDEFEITIRKNRNVTSYMFQRDPRIEQFEVPMLGFGGTFKIGNDQDSQGIIPFIAGGIGITPVLGQLPGLDVSRLRLFWSISSRDTGLVHDIFRRFPDLPPSTTLFISQSEKNPASSPYSLKLRMSSAIARTGDRAERRRHQNRLNQQAWRQRRKAQKELEELQRHTEISTQAAALLQVPLADFSTLIQLAHNEAQNSPQSTECRLTRLETYELQTLFEAAAYQSYIGNPRADHRLTLVKLNVFRAYVCNITALGYKREGMTDDSISRFNIHGPHAPLEGSIPASLQPTALQQTKAHHPWLDFFPFAQMRDNLVAHEDEMDDSQLCRDLMGFWNMAEHDNFMLVWGDPWDPMNWEITEAFLQKWGWLIIGGV</sequence>